<dbReference type="Proteomes" id="UP001497512">
    <property type="component" value="Chromosome 19"/>
</dbReference>
<accession>A0ABP0U4G5</accession>
<proteinExistence type="predicted"/>
<feature type="domain" description="F-box" evidence="1">
    <location>
        <begin position="50"/>
        <end position="80"/>
    </location>
</feature>
<name>A0ABP0U4G5_9BRYO</name>
<dbReference type="InterPro" id="IPR036047">
    <property type="entry name" value="F-box-like_dom_sf"/>
</dbReference>
<reference evidence="2" key="1">
    <citation type="submission" date="2024-02" db="EMBL/GenBank/DDBJ databases">
        <authorList>
            <consortium name="ELIXIR-Norway"/>
            <consortium name="Elixir Norway"/>
        </authorList>
    </citation>
    <scope>NUCLEOTIDE SEQUENCE</scope>
</reference>
<dbReference type="InterPro" id="IPR001810">
    <property type="entry name" value="F-box_dom"/>
</dbReference>
<keyword evidence="3" id="KW-1185">Reference proteome</keyword>
<dbReference type="SUPFAM" id="SSF81383">
    <property type="entry name" value="F-box domain"/>
    <property type="match status" value="1"/>
</dbReference>
<evidence type="ECO:0000259" key="1">
    <source>
        <dbReference type="PROSITE" id="PS50181"/>
    </source>
</evidence>
<dbReference type="EMBL" id="OZ019911">
    <property type="protein sequence ID" value="CAK9212697.1"/>
    <property type="molecule type" value="Genomic_DNA"/>
</dbReference>
<sequence>MSRRVCCCCGWRHRCCQRRQTVVAEKMFFKRRCIGGGSKQVESVEEISECMSVLDLPELALEGILVRLPAASLVHMAVVC</sequence>
<evidence type="ECO:0000313" key="2">
    <source>
        <dbReference type="EMBL" id="CAK9212697.1"/>
    </source>
</evidence>
<organism evidence="2 3">
    <name type="scientific">Sphagnum troendelagicum</name>
    <dbReference type="NCBI Taxonomy" id="128251"/>
    <lineage>
        <taxon>Eukaryota</taxon>
        <taxon>Viridiplantae</taxon>
        <taxon>Streptophyta</taxon>
        <taxon>Embryophyta</taxon>
        <taxon>Bryophyta</taxon>
        <taxon>Sphagnophytina</taxon>
        <taxon>Sphagnopsida</taxon>
        <taxon>Sphagnales</taxon>
        <taxon>Sphagnaceae</taxon>
        <taxon>Sphagnum</taxon>
    </lineage>
</organism>
<gene>
    <name evidence="2" type="ORF">CSSPTR1EN2_LOCUS11366</name>
</gene>
<evidence type="ECO:0000313" key="3">
    <source>
        <dbReference type="Proteomes" id="UP001497512"/>
    </source>
</evidence>
<dbReference type="PROSITE" id="PS50181">
    <property type="entry name" value="FBOX"/>
    <property type="match status" value="1"/>
</dbReference>
<protein>
    <recommendedName>
        <fullName evidence="1">F-box domain-containing protein</fullName>
    </recommendedName>
</protein>